<sequence>MDDLASKLNEILGNPESMEKIQNLAGMLGQSGGGLGNLLGNLGNPAPPAASALPPAPANTAPGVDGELLQTVMKIAPLLSTIRQEDKNTRLLRALRPMLGQERQRKLDEAEKMLQMLRILPLLKGTGIF</sequence>
<accession>A0A9D1J1K7</accession>
<dbReference type="Proteomes" id="UP000886785">
    <property type="component" value="Unassembled WGS sequence"/>
</dbReference>
<proteinExistence type="predicted"/>
<dbReference type="EMBL" id="DVHF01000069">
    <property type="protein sequence ID" value="HIR57189.1"/>
    <property type="molecule type" value="Genomic_DNA"/>
</dbReference>
<comment type="caution">
    <text evidence="1">The sequence shown here is derived from an EMBL/GenBank/DDBJ whole genome shotgun (WGS) entry which is preliminary data.</text>
</comment>
<evidence type="ECO:0000313" key="2">
    <source>
        <dbReference type="Proteomes" id="UP000886785"/>
    </source>
</evidence>
<protein>
    <submittedName>
        <fullName evidence="1">Uncharacterized protein</fullName>
    </submittedName>
</protein>
<reference evidence="1" key="1">
    <citation type="submission" date="2020-10" db="EMBL/GenBank/DDBJ databases">
        <authorList>
            <person name="Gilroy R."/>
        </authorList>
    </citation>
    <scope>NUCLEOTIDE SEQUENCE</scope>
    <source>
        <strain evidence="1">ChiSjej1B19-7085</strain>
    </source>
</reference>
<name>A0A9D1J1K7_9FIRM</name>
<reference evidence="1" key="2">
    <citation type="journal article" date="2021" name="PeerJ">
        <title>Extensive microbial diversity within the chicken gut microbiome revealed by metagenomics and culture.</title>
        <authorList>
            <person name="Gilroy R."/>
            <person name="Ravi A."/>
            <person name="Getino M."/>
            <person name="Pursley I."/>
            <person name="Horton D.L."/>
            <person name="Alikhan N.F."/>
            <person name="Baker D."/>
            <person name="Gharbi K."/>
            <person name="Hall N."/>
            <person name="Watson M."/>
            <person name="Adriaenssens E.M."/>
            <person name="Foster-Nyarko E."/>
            <person name="Jarju S."/>
            <person name="Secka A."/>
            <person name="Antonio M."/>
            <person name="Oren A."/>
            <person name="Chaudhuri R.R."/>
            <person name="La Ragione R."/>
            <person name="Hildebrand F."/>
            <person name="Pallen M.J."/>
        </authorList>
    </citation>
    <scope>NUCLEOTIDE SEQUENCE</scope>
    <source>
        <strain evidence="1">ChiSjej1B19-7085</strain>
    </source>
</reference>
<dbReference type="AlphaFoldDB" id="A0A9D1J1K7"/>
<organism evidence="1 2">
    <name type="scientific">Candidatus Gallacutalibacter pullicola</name>
    <dbReference type="NCBI Taxonomy" id="2840830"/>
    <lineage>
        <taxon>Bacteria</taxon>
        <taxon>Bacillati</taxon>
        <taxon>Bacillota</taxon>
        <taxon>Clostridia</taxon>
        <taxon>Eubacteriales</taxon>
        <taxon>Candidatus Gallacutalibacter</taxon>
    </lineage>
</organism>
<evidence type="ECO:0000313" key="1">
    <source>
        <dbReference type="EMBL" id="HIR57189.1"/>
    </source>
</evidence>
<gene>
    <name evidence="1" type="ORF">IAA54_05930</name>
</gene>